<sequence length="63" mass="7188">MSKAIHENVLARSELLPSTEVAQRVRFALKLGKGLWEKTNVDFECERMQQEEDKDPSAQVWGG</sequence>
<organism evidence="1 2">
    <name type="scientific">Petromyces alliaceus</name>
    <name type="common">Aspergillus alliaceus</name>
    <dbReference type="NCBI Taxonomy" id="209559"/>
    <lineage>
        <taxon>Eukaryota</taxon>
        <taxon>Fungi</taxon>
        <taxon>Dikarya</taxon>
        <taxon>Ascomycota</taxon>
        <taxon>Pezizomycotina</taxon>
        <taxon>Eurotiomycetes</taxon>
        <taxon>Eurotiomycetidae</taxon>
        <taxon>Eurotiales</taxon>
        <taxon>Aspergillaceae</taxon>
        <taxon>Aspergillus</taxon>
        <taxon>Aspergillus subgen. Circumdati</taxon>
    </lineage>
</organism>
<keyword evidence="2" id="KW-1185">Reference proteome</keyword>
<evidence type="ECO:0000313" key="2">
    <source>
        <dbReference type="Proteomes" id="UP000541154"/>
    </source>
</evidence>
<gene>
    <name evidence="1" type="ORF">ETB97_002028</name>
</gene>
<dbReference type="AlphaFoldDB" id="A0A8H6A3V0"/>
<dbReference type="Proteomes" id="UP000541154">
    <property type="component" value="Unassembled WGS sequence"/>
</dbReference>
<accession>A0A8H6A3V0</accession>
<name>A0A8H6A3V0_PETAA</name>
<comment type="caution">
    <text evidence="1">The sequence shown here is derived from an EMBL/GenBank/DDBJ whole genome shotgun (WGS) entry which is preliminary data.</text>
</comment>
<proteinExistence type="predicted"/>
<evidence type="ECO:0000313" key="1">
    <source>
        <dbReference type="EMBL" id="KAF5860121.1"/>
    </source>
</evidence>
<dbReference type="EMBL" id="SPNV01000141">
    <property type="protein sequence ID" value="KAF5860121.1"/>
    <property type="molecule type" value="Genomic_DNA"/>
</dbReference>
<protein>
    <submittedName>
        <fullName evidence="1">Uncharacterized protein</fullName>
    </submittedName>
</protein>
<reference evidence="1 2" key="1">
    <citation type="submission" date="2019-04" db="EMBL/GenBank/DDBJ databases">
        <title>Aspergillus burnettii sp. nov., novel species from soil in southeast Queensland.</title>
        <authorList>
            <person name="Gilchrist C.L.M."/>
            <person name="Pitt J.I."/>
            <person name="Lange L."/>
            <person name="Lacey H.J."/>
            <person name="Vuong D."/>
            <person name="Midgley D.J."/>
            <person name="Greenfield P."/>
            <person name="Bradbury M."/>
            <person name="Lacey E."/>
            <person name="Busk P.K."/>
            <person name="Pilgaard B."/>
            <person name="Chooi Y.H."/>
            <person name="Piggott A.M."/>
        </authorList>
    </citation>
    <scope>NUCLEOTIDE SEQUENCE [LARGE SCALE GENOMIC DNA]</scope>
    <source>
        <strain evidence="1 2">FRR 5400</strain>
    </source>
</reference>